<accession>A0A369A2D0</accession>
<dbReference type="InterPro" id="IPR004467">
    <property type="entry name" value="Or_phspho_trans_dom"/>
</dbReference>
<evidence type="ECO:0000256" key="1">
    <source>
        <dbReference type="ARBA" id="ARBA00004889"/>
    </source>
</evidence>
<evidence type="ECO:0000256" key="2">
    <source>
        <dbReference type="ARBA" id="ARBA00011971"/>
    </source>
</evidence>
<evidence type="ECO:0000256" key="3">
    <source>
        <dbReference type="ARBA" id="ARBA00022676"/>
    </source>
</evidence>
<keyword evidence="6" id="KW-0460">Magnesium</keyword>
<dbReference type="PANTHER" id="PTHR19278:SF9">
    <property type="entry name" value="URIDINE 5'-MONOPHOSPHATE SYNTHASE"/>
    <property type="match status" value="1"/>
</dbReference>
<dbReference type="RefSeq" id="WP_037358693.1">
    <property type="nucleotide sequence ID" value="NZ_BHZF01000003.1"/>
</dbReference>
<dbReference type="GO" id="GO:0019856">
    <property type="term" value="P:pyrimidine nucleobase biosynthetic process"/>
    <property type="evidence" value="ECO:0007669"/>
    <property type="project" value="TreeGrafter"/>
</dbReference>
<comment type="similarity">
    <text evidence="6">Belongs to the purine/pyrimidine phosphoribosyltransferase family. PyrE subfamily.</text>
</comment>
<comment type="pathway">
    <text evidence="1 6">Pyrimidine metabolism; UMP biosynthesis via de novo pathway; UMP from orotate: step 1/2.</text>
</comment>
<dbReference type="EMBL" id="QPJS01000003">
    <property type="protein sequence ID" value="RCX03345.1"/>
    <property type="molecule type" value="Genomic_DNA"/>
</dbReference>
<keyword evidence="9" id="KW-1185">Reference proteome</keyword>
<feature type="binding site" evidence="6">
    <location>
        <position position="100"/>
    </location>
    <ligand>
        <name>5-phospho-alpha-D-ribose 1-diphosphate</name>
        <dbReference type="ChEBI" id="CHEBI:58017"/>
        <note>ligand shared between dimeric partners</note>
    </ligand>
</feature>
<protein>
    <recommendedName>
        <fullName evidence="2 6">Orotate phosphoribosyltransferase</fullName>
        <shortName evidence="6">OPRT</shortName>
        <shortName evidence="6">OPRTase</shortName>
        <ecNumber evidence="2 6">2.4.2.10</ecNumber>
    </recommendedName>
</protein>
<reference evidence="8 9" key="1">
    <citation type="submission" date="2018-07" db="EMBL/GenBank/DDBJ databases">
        <title>Genomic Encyclopedia of Type Strains, Phase IV (KMG-IV): sequencing the most valuable type-strain genomes for metagenomic binning, comparative biology and taxonomic classification.</title>
        <authorList>
            <person name="Goeker M."/>
        </authorList>
    </citation>
    <scope>NUCLEOTIDE SEQUENCE [LARGE SCALE GENOMIC DNA]</scope>
    <source>
        <strain evidence="8 9">DSM 21410</strain>
    </source>
</reference>
<dbReference type="Proteomes" id="UP000253517">
    <property type="component" value="Unassembled WGS sequence"/>
</dbReference>
<dbReference type="UniPathway" id="UPA00070">
    <property type="reaction ID" value="UER00119"/>
</dbReference>
<comment type="catalytic activity">
    <reaction evidence="6">
        <text>orotidine 5'-phosphate + diphosphate = orotate + 5-phospho-alpha-D-ribose 1-diphosphate</text>
        <dbReference type="Rhea" id="RHEA:10380"/>
        <dbReference type="ChEBI" id="CHEBI:30839"/>
        <dbReference type="ChEBI" id="CHEBI:33019"/>
        <dbReference type="ChEBI" id="CHEBI:57538"/>
        <dbReference type="ChEBI" id="CHEBI:58017"/>
        <dbReference type="EC" id="2.4.2.10"/>
    </reaction>
</comment>
<gene>
    <name evidence="6" type="primary">pyrE</name>
    <name evidence="8" type="ORF">DES35_103230</name>
</gene>
<evidence type="ECO:0000256" key="6">
    <source>
        <dbReference type="HAMAP-Rule" id="MF_01208"/>
    </source>
</evidence>
<comment type="function">
    <text evidence="6">Catalyzes the transfer of a ribosyl phosphate group from 5-phosphoribose 1-diphosphate to orotate, leading to the formation of orotidine monophosphate (OMP).</text>
</comment>
<dbReference type="PANTHER" id="PTHR19278">
    <property type="entry name" value="OROTATE PHOSPHORIBOSYLTRANSFERASE"/>
    <property type="match status" value="1"/>
</dbReference>
<dbReference type="InterPro" id="IPR023031">
    <property type="entry name" value="OPRT"/>
</dbReference>
<evidence type="ECO:0000259" key="7">
    <source>
        <dbReference type="Pfam" id="PF00156"/>
    </source>
</evidence>
<keyword evidence="3 6" id="KW-0328">Glycosyltransferase</keyword>
<evidence type="ECO:0000256" key="5">
    <source>
        <dbReference type="ARBA" id="ARBA00022975"/>
    </source>
</evidence>
<evidence type="ECO:0000256" key="4">
    <source>
        <dbReference type="ARBA" id="ARBA00022679"/>
    </source>
</evidence>
<feature type="domain" description="Phosphoribosyltransferase" evidence="7">
    <location>
        <begin position="60"/>
        <end position="156"/>
    </location>
</feature>
<organism evidence="8 9">
    <name type="scientific">Schleiferia thermophila</name>
    <dbReference type="NCBI Taxonomy" id="884107"/>
    <lineage>
        <taxon>Bacteria</taxon>
        <taxon>Pseudomonadati</taxon>
        <taxon>Bacteroidota</taxon>
        <taxon>Flavobacteriia</taxon>
        <taxon>Flavobacteriales</taxon>
        <taxon>Schleiferiaceae</taxon>
        <taxon>Schleiferia</taxon>
    </lineage>
</organism>
<evidence type="ECO:0000313" key="9">
    <source>
        <dbReference type="Proteomes" id="UP000253517"/>
    </source>
</evidence>
<feature type="binding site" evidence="6">
    <location>
        <position position="106"/>
    </location>
    <ligand>
        <name>5-phospho-alpha-D-ribose 1-diphosphate</name>
        <dbReference type="ChEBI" id="CHEBI:58017"/>
        <note>ligand shared between dimeric partners</note>
    </ligand>
</feature>
<dbReference type="SUPFAM" id="SSF53271">
    <property type="entry name" value="PRTase-like"/>
    <property type="match status" value="1"/>
</dbReference>
<dbReference type="NCBIfam" id="TIGR00336">
    <property type="entry name" value="pyrE"/>
    <property type="match status" value="1"/>
</dbReference>
<comment type="caution">
    <text evidence="6">Lacks conserved residue(s) required for the propagation of feature annotation.</text>
</comment>
<evidence type="ECO:0000313" key="8">
    <source>
        <dbReference type="EMBL" id="RCX03345.1"/>
    </source>
</evidence>
<dbReference type="Pfam" id="PF00156">
    <property type="entry name" value="Pribosyltran"/>
    <property type="match status" value="1"/>
</dbReference>
<feature type="binding site" evidence="6">
    <location>
        <position position="130"/>
    </location>
    <ligand>
        <name>orotate</name>
        <dbReference type="ChEBI" id="CHEBI:30839"/>
    </ligand>
</feature>
<dbReference type="GO" id="GO:0004588">
    <property type="term" value="F:orotate phosphoribosyltransferase activity"/>
    <property type="evidence" value="ECO:0007669"/>
    <property type="project" value="UniProtKB-UniRule"/>
</dbReference>
<sequence length="216" mass="24061">MNADKDIARKTAEFLIQINAIQLNLTNPFLWTSGLKSPIYCDNRIILSYPAIRTFVRDELVKSLERNFPKPEIIAGVATGAIAIGALVADQLGLPFVYVRPEPKAHGRKNQIEGTARSGQNVMVIEDLISTGKSSLNAIDALKDAGLKVLGVQAIFTYGFKEAHQAFERENLQMRTLSNYDSLLETAQLIGYITEKELEQLQLWKTNPADWGNQNK</sequence>
<keyword evidence="4 6" id="KW-0808">Transferase</keyword>
<dbReference type="InterPro" id="IPR000836">
    <property type="entry name" value="PRTase_dom"/>
</dbReference>
<keyword evidence="5 6" id="KW-0665">Pyrimidine biosynthesis</keyword>
<dbReference type="HAMAP" id="MF_01208">
    <property type="entry name" value="PyrE"/>
    <property type="match status" value="1"/>
</dbReference>
<dbReference type="EC" id="2.4.2.10" evidence="2 6"/>
<feature type="binding site" description="in other chain" evidence="6">
    <location>
        <begin position="126"/>
        <end position="134"/>
    </location>
    <ligand>
        <name>5-phospho-alpha-D-ribose 1-diphosphate</name>
        <dbReference type="ChEBI" id="CHEBI:58017"/>
        <note>ligand shared between dimeric partners</note>
    </ligand>
</feature>
<comment type="cofactor">
    <cofactor evidence="6">
        <name>Mg(2+)</name>
        <dbReference type="ChEBI" id="CHEBI:18420"/>
    </cofactor>
</comment>
<dbReference type="Gene3D" id="3.40.50.2020">
    <property type="match status" value="1"/>
</dbReference>
<dbReference type="InterPro" id="IPR029057">
    <property type="entry name" value="PRTase-like"/>
</dbReference>
<comment type="caution">
    <text evidence="8">The sequence shown here is derived from an EMBL/GenBank/DDBJ whole genome shotgun (WGS) entry which is preliminary data.</text>
</comment>
<proteinExistence type="inferred from homology"/>
<dbReference type="CDD" id="cd06223">
    <property type="entry name" value="PRTases_typeI"/>
    <property type="match status" value="1"/>
</dbReference>
<feature type="binding site" evidence="6">
    <location>
        <position position="104"/>
    </location>
    <ligand>
        <name>5-phospho-alpha-D-ribose 1-diphosphate</name>
        <dbReference type="ChEBI" id="CHEBI:58017"/>
        <note>ligand shared between dimeric partners</note>
    </ligand>
</feature>
<dbReference type="GO" id="GO:0044205">
    <property type="term" value="P:'de novo' UMP biosynthetic process"/>
    <property type="evidence" value="ECO:0007669"/>
    <property type="project" value="UniProtKB-UniRule"/>
</dbReference>
<name>A0A369A2D0_9FLAO</name>
<dbReference type="AlphaFoldDB" id="A0A369A2D0"/>
<dbReference type="GO" id="GO:0000287">
    <property type="term" value="F:magnesium ion binding"/>
    <property type="evidence" value="ECO:0007669"/>
    <property type="project" value="UniProtKB-UniRule"/>
</dbReference>
<comment type="subunit">
    <text evidence="6">Homodimer.</text>
</comment>